<protein>
    <submittedName>
        <fullName evidence="7">LPS export ABC transporter periplasmic protein LptC</fullName>
    </submittedName>
</protein>
<dbReference type="PANTHER" id="PTHR37481">
    <property type="entry name" value="LIPOPOLYSACCHARIDE EXPORT SYSTEM PROTEIN LPTC"/>
    <property type="match status" value="1"/>
</dbReference>
<dbReference type="InterPro" id="IPR052363">
    <property type="entry name" value="LPS_export_LptC"/>
</dbReference>
<reference evidence="7 8" key="1">
    <citation type="submission" date="2020-10" db="EMBL/GenBank/DDBJ databases">
        <authorList>
            <person name="Castelo-Branco R."/>
            <person name="Eusebio N."/>
            <person name="Adriana R."/>
            <person name="Vieira A."/>
            <person name="Brugerolle De Fraissinette N."/>
            <person name="Rezende De Castro R."/>
            <person name="Schneider M.P."/>
            <person name="Vasconcelos V."/>
            <person name="Leao P.N."/>
        </authorList>
    </citation>
    <scope>NUCLEOTIDE SEQUENCE [LARGE SCALE GENOMIC DNA]</scope>
    <source>
        <strain evidence="7 8">LEGE 00031</strain>
    </source>
</reference>
<comment type="caution">
    <text evidence="7">The sequence shown here is derived from an EMBL/GenBank/DDBJ whole genome shotgun (WGS) entry which is preliminary data.</text>
</comment>
<evidence type="ECO:0000256" key="4">
    <source>
        <dbReference type="ARBA" id="ARBA00022989"/>
    </source>
</evidence>
<dbReference type="NCBIfam" id="TIGR04409">
    <property type="entry name" value="LptC_YrbK"/>
    <property type="match status" value="1"/>
</dbReference>
<name>A0ABR9VUW1_9SYNC</name>
<dbReference type="Proteomes" id="UP000658720">
    <property type="component" value="Unassembled WGS sequence"/>
</dbReference>
<evidence type="ECO:0000256" key="5">
    <source>
        <dbReference type="ARBA" id="ARBA00023136"/>
    </source>
</evidence>
<sequence>MLSSCAPPDPLEQRSQAPPPKEESSLTLNNATLEQANAKGQTVWKIQVEEARYSVDGKNATLVNVKGDFYEDGKVVLQVKADKGEIIEDGKALFLRENIVALDPRNKAVLRAQEVEWQTESSILTARQDLKGEHPDLTVTAKEGRYETKEEKLIVSGDVVAVTEHNTKDQNKPKDPRRLELKTDRITWEIKNNRVFGDRPLTLVRFVDQTATDEVKSDQAELLLKQQLVHLAGLNQFKSVEPPLQIAAEPISWYYLTRFVTTDKPISIVDYKQQITVRGNRGAVNLAAGIAKLEQGTNTTSQEQQSQLYADELTYNFGPQTLQAKGNIVYEQQKGVKFNLTGDLAQGSLPDNNVVVTSTSPERVVTEIFPNQ</sequence>
<evidence type="ECO:0000256" key="3">
    <source>
        <dbReference type="ARBA" id="ARBA00022692"/>
    </source>
</evidence>
<dbReference type="Pfam" id="PF06835">
    <property type="entry name" value="LptC"/>
    <property type="match status" value="1"/>
</dbReference>
<keyword evidence="5" id="KW-0472">Membrane</keyword>
<keyword evidence="4" id="KW-1133">Transmembrane helix</keyword>
<evidence type="ECO:0000256" key="1">
    <source>
        <dbReference type="ARBA" id="ARBA00022475"/>
    </source>
</evidence>
<feature type="region of interest" description="Disordered" evidence="6">
    <location>
        <begin position="1"/>
        <end position="25"/>
    </location>
</feature>
<dbReference type="InterPro" id="IPR026265">
    <property type="entry name" value="LptC"/>
</dbReference>
<dbReference type="InterPro" id="IPR010664">
    <property type="entry name" value="LipoPS_assembly_LptC-rel"/>
</dbReference>
<evidence type="ECO:0000256" key="6">
    <source>
        <dbReference type="SAM" id="MobiDB-lite"/>
    </source>
</evidence>
<keyword evidence="1" id="KW-1003">Cell membrane</keyword>
<keyword evidence="3" id="KW-0812">Transmembrane</keyword>
<evidence type="ECO:0000313" key="8">
    <source>
        <dbReference type="Proteomes" id="UP000658720"/>
    </source>
</evidence>
<accession>A0ABR9VUW1</accession>
<evidence type="ECO:0000256" key="2">
    <source>
        <dbReference type="ARBA" id="ARBA00022519"/>
    </source>
</evidence>
<organism evidence="7 8">
    <name type="scientific">Synechocystis salina LEGE 00031</name>
    <dbReference type="NCBI Taxonomy" id="1828736"/>
    <lineage>
        <taxon>Bacteria</taxon>
        <taxon>Bacillati</taxon>
        <taxon>Cyanobacteriota</taxon>
        <taxon>Cyanophyceae</taxon>
        <taxon>Synechococcales</taxon>
        <taxon>Merismopediaceae</taxon>
        <taxon>Synechocystis</taxon>
    </lineage>
</organism>
<keyword evidence="8" id="KW-1185">Reference proteome</keyword>
<proteinExistence type="predicted"/>
<dbReference type="Gene3D" id="2.60.450.10">
    <property type="entry name" value="Lipopolysaccharide (LPS) transport protein A like domain"/>
    <property type="match status" value="1"/>
</dbReference>
<dbReference type="PANTHER" id="PTHR37481:SF1">
    <property type="entry name" value="LIPOPOLYSACCHARIDE EXPORT SYSTEM PROTEIN LPTC"/>
    <property type="match status" value="1"/>
</dbReference>
<dbReference type="EMBL" id="JADEVV010000050">
    <property type="protein sequence ID" value="MBE9255124.1"/>
    <property type="molecule type" value="Genomic_DNA"/>
</dbReference>
<keyword evidence="2" id="KW-0997">Cell inner membrane</keyword>
<gene>
    <name evidence="7" type="primary">lptC</name>
    <name evidence="7" type="ORF">IQ217_15015</name>
</gene>
<evidence type="ECO:0000313" key="7">
    <source>
        <dbReference type="EMBL" id="MBE9255124.1"/>
    </source>
</evidence>